<gene>
    <name evidence="14" type="ORF">SAMN04487907_102269</name>
</gene>
<accession>A0A1I1GG77</accession>
<dbReference type="Pfam" id="PF00593">
    <property type="entry name" value="TonB_dep_Rec_b-barrel"/>
    <property type="match status" value="1"/>
</dbReference>
<dbReference type="InterPro" id="IPR037066">
    <property type="entry name" value="Plug_dom_sf"/>
</dbReference>
<evidence type="ECO:0000256" key="1">
    <source>
        <dbReference type="ARBA" id="ARBA00004571"/>
    </source>
</evidence>
<keyword evidence="8" id="KW-0675">Receptor</keyword>
<evidence type="ECO:0000256" key="7">
    <source>
        <dbReference type="ARBA" id="ARBA00023136"/>
    </source>
</evidence>
<dbReference type="STRING" id="1334022.SAMN04487907_102269"/>
<keyword evidence="3 10" id="KW-1134">Transmembrane beta strand</keyword>
<comment type="subcellular location">
    <subcellularLocation>
        <location evidence="1 10">Cell outer membrane</location>
        <topology evidence="1 10">Multi-pass membrane protein</topology>
    </subcellularLocation>
</comment>
<dbReference type="RefSeq" id="WP_092541187.1">
    <property type="nucleotide sequence ID" value="NZ_FOKV01000002.1"/>
</dbReference>
<evidence type="ECO:0000256" key="4">
    <source>
        <dbReference type="ARBA" id="ARBA00022692"/>
    </source>
</evidence>
<evidence type="ECO:0000259" key="12">
    <source>
        <dbReference type="Pfam" id="PF00593"/>
    </source>
</evidence>
<protein>
    <submittedName>
        <fullName evidence="14">Iron complex outermembrane recepter protein</fullName>
    </submittedName>
</protein>
<dbReference type="Proteomes" id="UP000199438">
    <property type="component" value="Unassembled WGS sequence"/>
</dbReference>
<organism evidence="14 15">
    <name type="scientific">Zunongwangia mangrovi</name>
    <dbReference type="NCBI Taxonomy" id="1334022"/>
    <lineage>
        <taxon>Bacteria</taxon>
        <taxon>Pseudomonadati</taxon>
        <taxon>Bacteroidota</taxon>
        <taxon>Flavobacteriia</taxon>
        <taxon>Flavobacteriales</taxon>
        <taxon>Flavobacteriaceae</taxon>
        <taxon>Zunongwangia</taxon>
    </lineage>
</organism>
<keyword evidence="15" id="KW-1185">Reference proteome</keyword>
<evidence type="ECO:0000256" key="9">
    <source>
        <dbReference type="ARBA" id="ARBA00023237"/>
    </source>
</evidence>
<evidence type="ECO:0000256" key="6">
    <source>
        <dbReference type="ARBA" id="ARBA00023077"/>
    </source>
</evidence>
<dbReference type="GO" id="GO:0015344">
    <property type="term" value="F:siderophore uptake transmembrane transporter activity"/>
    <property type="evidence" value="ECO:0007669"/>
    <property type="project" value="TreeGrafter"/>
</dbReference>
<sequence>MKKQLLFILVAFGLFSSKIYSQSREITVLDTVMLSDTKLQKFSTGQHVAVLSDSLLTQNQPLLTEVLNFNTPIYFRENGLGMVSSPSFRGTSASQTAVIWNGININSQFNGQIDFNTVNSGAYNQIAVRGGGGSVVYGTGAIGGSVHLNNTLSFKKRQEHHLLLRYGSFNTLDARYNFKTARKNWSLNLSISRNSSDNDYEYPDDRGENLNGDFYNNSANVTLGYRFNSKNTLKLISEIYDGERHFSLIRPSENRTKYNDRSYRNLLEWNSEFSNFTQVARLAFIREEYQYFANIENDSFSFGNAQSYIAKYDLAYEASEDLLMNAVIQNTYTEGEGSSIAKNDRNIFSAAILAKYHFSEKFQSEIGLRKEATDNYDSPLLYSFGASYEFSDFYSLKFNGSRNFRIPTYNDLYWASSGNPYLNPETSDQAEIGNIFRIKNIESGLTFFYNQVEDMIRWLPGEGGIWRPVNEDKVEIFGIESYLNWQKKLAKDQILNVNLNYAYTISENAETHRQLIYTPFQKINGNINYQIYRFTPSLQFLYNGKVYTRTDHSDELSGYFLTNVGLSYAIDKRRNWQLGARINNLLNNEYQNVEDRWMPGINYNLYLNINF</sequence>
<dbReference type="InterPro" id="IPR036942">
    <property type="entry name" value="Beta-barrel_TonB_sf"/>
</dbReference>
<proteinExistence type="inferred from homology"/>
<dbReference type="Pfam" id="PF07715">
    <property type="entry name" value="Plug"/>
    <property type="match status" value="1"/>
</dbReference>
<dbReference type="InterPro" id="IPR012910">
    <property type="entry name" value="Plug_dom"/>
</dbReference>
<dbReference type="GO" id="GO:0009279">
    <property type="term" value="C:cell outer membrane"/>
    <property type="evidence" value="ECO:0007669"/>
    <property type="project" value="UniProtKB-SubCell"/>
</dbReference>
<keyword evidence="7 10" id="KW-0472">Membrane</keyword>
<evidence type="ECO:0000256" key="10">
    <source>
        <dbReference type="PROSITE-ProRule" id="PRU01360"/>
    </source>
</evidence>
<evidence type="ECO:0000256" key="3">
    <source>
        <dbReference type="ARBA" id="ARBA00022452"/>
    </source>
</evidence>
<dbReference type="Gene3D" id="2.40.170.20">
    <property type="entry name" value="TonB-dependent receptor, beta-barrel domain"/>
    <property type="match status" value="1"/>
</dbReference>
<feature type="domain" description="TonB-dependent receptor plug" evidence="13">
    <location>
        <begin position="43"/>
        <end position="144"/>
    </location>
</feature>
<dbReference type="EMBL" id="FOKV01000002">
    <property type="protein sequence ID" value="SFC10807.1"/>
    <property type="molecule type" value="Genomic_DNA"/>
</dbReference>
<evidence type="ECO:0000313" key="14">
    <source>
        <dbReference type="EMBL" id="SFC10807.1"/>
    </source>
</evidence>
<keyword evidence="6 11" id="KW-0798">TonB box</keyword>
<evidence type="ECO:0000259" key="13">
    <source>
        <dbReference type="Pfam" id="PF07715"/>
    </source>
</evidence>
<dbReference type="InterPro" id="IPR000531">
    <property type="entry name" value="Beta-barrel_TonB"/>
</dbReference>
<comment type="similarity">
    <text evidence="10 11">Belongs to the TonB-dependent receptor family.</text>
</comment>
<dbReference type="PANTHER" id="PTHR30069:SF29">
    <property type="entry name" value="HEMOGLOBIN AND HEMOGLOBIN-HAPTOGLOBIN-BINDING PROTEIN 1-RELATED"/>
    <property type="match status" value="1"/>
</dbReference>
<dbReference type="SUPFAM" id="SSF56935">
    <property type="entry name" value="Porins"/>
    <property type="match status" value="1"/>
</dbReference>
<feature type="domain" description="TonB-dependent receptor-like beta-barrel" evidence="12">
    <location>
        <begin position="166"/>
        <end position="585"/>
    </location>
</feature>
<evidence type="ECO:0000256" key="2">
    <source>
        <dbReference type="ARBA" id="ARBA00022448"/>
    </source>
</evidence>
<evidence type="ECO:0000313" key="15">
    <source>
        <dbReference type="Proteomes" id="UP000199438"/>
    </source>
</evidence>
<keyword evidence="4 10" id="KW-0812">Transmembrane</keyword>
<evidence type="ECO:0000256" key="5">
    <source>
        <dbReference type="ARBA" id="ARBA00022729"/>
    </source>
</evidence>
<dbReference type="AlphaFoldDB" id="A0A1I1GG77"/>
<dbReference type="InterPro" id="IPR039426">
    <property type="entry name" value="TonB-dep_rcpt-like"/>
</dbReference>
<keyword evidence="9 10" id="KW-0998">Cell outer membrane</keyword>
<dbReference type="OrthoDB" id="9762903at2"/>
<reference evidence="15" key="1">
    <citation type="submission" date="2016-10" db="EMBL/GenBank/DDBJ databases">
        <authorList>
            <person name="Varghese N."/>
            <person name="Submissions S."/>
        </authorList>
    </citation>
    <scope>NUCLEOTIDE SEQUENCE [LARGE SCALE GENOMIC DNA]</scope>
    <source>
        <strain evidence="15">DSM 24499</strain>
    </source>
</reference>
<dbReference type="Gene3D" id="2.170.130.10">
    <property type="entry name" value="TonB-dependent receptor, plug domain"/>
    <property type="match status" value="1"/>
</dbReference>
<dbReference type="PROSITE" id="PS52016">
    <property type="entry name" value="TONB_DEPENDENT_REC_3"/>
    <property type="match status" value="1"/>
</dbReference>
<dbReference type="PANTHER" id="PTHR30069">
    <property type="entry name" value="TONB-DEPENDENT OUTER MEMBRANE RECEPTOR"/>
    <property type="match status" value="1"/>
</dbReference>
<keyword evidence="5" id="KW-0732">Signal</keyword>
<keyword evidence="2 10" id="KW-0813">Transport</keyword>
<dbReference type="GO" id="GO:0044718">
    <property type="term" value="P:siderophore transmembrane transport"/>
    <property type="evidence" value="ECO:0007669"/>
    <property type="project" value="TreeGrafter"/>
</dbReference>
<evidence type="ECO:0000256" key="8">
    <source>
        <dbReference type="ARBA" id="ARBA00023170"/>
    </source>
</evidence>
<evidence type="ECO:0000256" key="11">
    <source>
        <dbReference type="RuleBase" id="RU003357"/>
    </source>
</evidence>
<name>A0A1I1GG77_9FLAO</name>